<dbReference type="EMBL" id="JAUFQU010000074">
    <property type="protein sequence ID" value="MDN3710096.1"/>
    <property type="molecule type" value="Genomic_DNA"/>
</dbReference>
<name>A0ABT8D157_9FLAO</name>
<proteinExistence type="predicted"/>
<gene>
    <name evidence="1" type="ORF">QW060_24695</name>
</gene>
<comment type="caution">
    <text evidence="1">The sequence shown here is derived from an EMBL/GenBank/DDBJ whole genome shotgun (WGS) entry which is preliminary data.</text>
</comment>
<organism evidence="1 2">
    <name type="scientific">Paenimyroides ceti</name>
    <dbReference type="NCBI Taxonomy" id="395087"/>
    <lineage>
        <taxon>Bacteria</taxon>
        <taxon>Pseudomonadati</taxon>
        <taxon>Bacteroidota</taxon>
        <taxon>Flavobacteriia</taxon>
        <taxon>Flavobacteriales</taxon>
        <taxon>Flavobacteriaceae</taxon>
        <taxon>Paenimyroides</taxon>
    </lineage>
</organism>
<sequence length="68" mass="7835">MDQKINSSKLCFEDRISGFKMKTDAIYNKNISSFERLEILIDTYIKAMNTNAGLYQILAVEGTIKKRL</sequence>
<reference evidence="2" key="1">
    <citation type="journal article" date="2019" name="Int. J. Syst. Evol. Microbiol.">
        <title>The Global Catalogue of Microorganisms (GCM) 10K type strain sequencing project: providing services to taxonomists for standard genome sequencing and annotation.</title>
        <authorList>
            <consortium name="The Broad Institute Genomics Platform"/>
            <consortium name="The Broad Institute Genome Sequencing Center for Infectious Disease"/>
            <person name="Wu L."/>
            <person name="Ma J."/>
        </authorList>
    </citation>
    <scope>NUCLEOTIDE SEQUENCE [LARGE SCALE GENOMIC DNA]</scope>
    <source>
        <strain evidence="2">CECT 7184</strain>
    </source>
</reference>
<keyword evidence="2" id="KW-1185">Reference proteome</keyword>
<accession>A0ABT8D157</accession>
<evidence type="ECO:0000313" key="2">
    <source>
        <dbReference type="Proteomes" id="UP001242368"/>
    </source>
</evidence>
<evidence type="ECO:0000313" key="1">
    <source>
        <dbReference type="EMBL" id="MDN3710096.1"/>
    </source>
</evidence>
<dbReference type="RefSeq" id="WP_290365355.1">
    <property type="nucleotide sequence ID" value="NZ_JAUFQU010000074.1"/>
</dbReference>
<dbReference type="Proteomes" id="UP001242368">
    <property type="component" value="Unassembled WGS sequence"/>
</dbReference>
<protein>
    <submittedName>
        <fullName evidence="1">Uncharacterized protein</fullName>
    </submittedName>
</protein>